<dbReference type="PANTHER" id="PTHR37748:SF1">
    <property type="entry name" value="PROTEIN, PUTATIVE-RELATED"/>
    <property type="match status" value="1"/>
</dbReference>
<protein>
    <submittedName>
        <fullName evidence="2">Uncharacterized protein</fullName>
    </submittedName>
</protein>
<dbReference type="EMBL" id="CAXHTB010000008">
    <property type="protein sequence ID" value="CAL0310823.1"/>
    <property type="molecule type" value="Genomic_DNA"/>
</dbReference>
<organism evidence="2 3">
    <name type="scientific">Lupinus luteus</name>
    <name type="common">European yellow lupine</name>
    <dbReference type="NCBI Taxonomy" id="3873"/>
    <lineage>
        <taxon>Eukaryota</taxon>
        <taxon>Viridiplantae</taxon>
        <taxon>Streptophyta</taxon>
        <taxon>Embryophyta</taxon>
        <taxon>Tracheophyta</taxon>
        <taxon>Spermatophyta</taxon>
        <taxon>Magnoliopsida</taxon>
        <taxon>eudicotyledons</taxon>
        <taxon>Gunneridae</taxon>
        <taxon>Pentapetalae</taxon>
        <taxon>rosids</taxon>
        <taxon>fabids</taxon>
        <taxon>Fabales</taxon>
        <taxon>Fabaceae</taxon>
        <taxon>Papilionoideae</taxon>
        <taxon>50 kb inversion clade</taxon>
        <taxon>genistoids sensu lato</taxon>
        <taxon>core genistoids</taxon>
        <taxon>Genisteae</taxon>
        <taxon>Lupinus</taxon>
    </lineage>
</organism>
<dbReference type="AlphaFoldDB" id="A0AAV1WPE1"/>
<reference evidence="2 3" key="1">
    <citation type="submission" date="2024-03" db="EMBL/GenBank/DDBJ databases">
        <authorList>
            <person name="Martinez-Hernandez J."/>
        </authorList>
    </citation>
    <scope>NUCLEOTIDE SEQUENCE [LARGE SCALE GENOMIC DNA]</scope>
</reference>
<evidence type="ECO:0000256" key="1">
    <source>
        <dbReference type="SAM" id="MobiDB-lite"/>
    </source>
</evidence>
<keyword evidence="3" id="KW-1185">Reference proteome</keyword>
<proteinExistence type="predicted"/>
<feature type="region of interest" description="Disordered" evidence="1">
    <location>
        <begin position="13"/>
        <end position="47"/>
    </location>
</feature>
<evidence type="ECO:0000313" key="2">
    <source>
        <dbReference type="EMBL" id="CAL0310823.1"/>
    </source>
</evidence>
<gene>
    <name evidence="2" type="ORF">LLUT_LOCUS11883</name>
</gene>
<evidence type="ECO:0000313" key="3">
    <source>
        <dbReference type="Proteomes" id="UP001497480"/>
    </source>
</evidence>
<sequence length="58" mass="6135">MALMSAFFNCFASSPSSSAQVSDHGAGSHLKSPSLEKPKNKTKSKGAPIQTWLNLTLV</sequence>
<accession>A0AAV1WPE1</accession>
<dbReference type="PANTHER" id="PTHR37748">
    <property type="entry name" value="PROTEIN, PUTATIVE-RELATED"/>
    <property type="match status" value="1"/>
</dbReference>
<comment type="caution">
    <text evidence="2">The sequence shown here is derived from an EMBL/GenBank/DDBJ whole genome shotgun (WGS) entry which is preliminary data.</text>
</comment>
<dbReference type="Proteomes" id="UP001497480">
    <property type="component" value="Unassembled WGS sequence"/>
</dbReference>
<feature type="compositionally biased region" description="Low complexity" evidence="1">
    <location>
        <begin position="13"/>
        <end position="22"/>
    </location>
</feature>
<name>A0AAV1WPE1_LUPLU</name>